<name>A0A0G4MQS5_VERLO</name>
<dbReference type="Proteomes" id="UP000044602">
    <property type="component" value="Unassembled WGS sequence"/>
</dbReference>
<evidence type="ECO:0000313" key="3">
    <source>
        <dbReference type="Proteomes" id="UP000044602"/>
    </source>
</evidence>
<dbReference type="EMBL" id="CVQH01024179">
    <property type="protein sequence ID" value="CRK36537.1"/>
    <property type="molecule type" value="Genomic_DNA"/>
</dbReference>
<feature type="non-terminal residue" evidence="2">
    <location>
        <position position="104"/>
    </location>
</feature>
<feature type="non-terminal residue" evidence="2">
    <location>
        <position position="1"/>
    </location>
</feature>
<proteinExistence type="predicted"/>
<dbReference type="AlphaFoldDB" id="A0A0G4MQS5"/>
<organism evidence="2 3">
    <name type="scientific">Verticillium longisporum</name>
    <name type="common">Verticillium dahliae var. longisporum</name>
    <dbReference type="NCBI Taxonomy" id="100787"/>
    <lineage>
        <taxon>Eukaryota</taxon>
        <taxon>Fungi</taxon>
        <taxon>Dikarya</taxon>
        <taxon>Ascomycota</taxon>
        <taxon>Pezizomycotina</taxon>
        <taxon>Sordariomycetes</taxon>
        <taxon>Hypocreomycetidae</taxon>
        <taxon>Glomerellales</taxon>
        <taxon>Plectosphaerellaceae</taxon>
        <taxon>Verticillium</taxon>
    </lineage>
</organism>
<sequence>LLRHARPAAAAHGQDGDQGHARGGADAAQQRRQVRPQAHGRRARVLRVRLVARHDVSLCALLHLRHGDAARVGRAARRGRHPAAQGRGHKGHRPGAAHAQEAHD</sequence>
<evidence type="ECO:0000256" key="1">
    <source>
        <dbReference type="SAM" id="MobiDB-lite"/>
    </source>
</evidence>
<evidence type="ECO:0000313" key="2">
    <source>
        <dbReference type="EMBL" id="CRK36537.1"/>
    </source>
</evidence>
<protein>
    <submittedName>
        <fullName evidence="2">Uncharacterized protein</fullName>
    </submittedName>
</protein>
<keyword evidence="3" id="KW-1185">Reference proteome</keyword>
<reference evidence="2 3" key="1">
    <citation type="submission" date="2015-05" db="EMBL/GenBank/DDBJ databases">
        <authorList>
            <person name="Wang D.B."/>
            <person name="Wang M."/>
        </authorList>
    </citation>
    <scope>NUCLEOTIDE SEQUENCE [LARGE SCALE GENOMIC DNA]</scope>
    <source>
        <strain evidence="2">VL1</strain>
    </source>
</reference>
<feature type="region of interest" description="Disordered" evidence="1">
    <location>
        <begin position="68"/>
        <end position="104"/>
    </location>
</feature>
<feature type="compositionally biased region" description="Basic residues" evidence="1">
    <location>
        <begin position="32"/>
        <end position="41"/>
    </location>
</feature>
<feature type="compositionally biased region" description="Basic residues" evidence="1">
    <location>
        <begin position="74"/>
        <end position="95"/>
    </location>
</feature>
<accession>A0A0G4MQS5</accession>
<gene>
    <name evidence="2" type="ORF">BN1708_020038</name>
</gene>
<feature type="region of interest" description="Disordered" evidence="1">
    <location>
        <begin position="1"/>
        <end position="41"/>
    </location>
</feature>